<dbReference type="SUPFAM" id="SSF57783">
    <property type="entry name" value="Zinc beta-ribbon"/>
    <property type="match status" value="1"/>
</dbReference>
<evidence type="ECO:0000313" key="4">
    <source>
        <dbReference type="EMBL" id="ART84047.1"/>
    </source>
</evidence>
<dbReference type="GO" id="GO:0006265">
    <property type="term" value="P:DNA topological change"/>
    <property type="evidence" value="ECO:0007669"/>
    <property type="project" value="InterPro"/>
</dbReference>
<evidence type="ECO:0000259" key="3">
    <source>
        <dbReference type="Pfam" id="PF10881"/>
    </source>
</evidence>
<dbReference type="OrthoDB" id="5782056at2"/>
<keyword evidence="4" id="KW-0413">Isomerase</keyword>
<feature type="transmembrane region" description="Helical" evidence="1">
    <location>
        <begin position="6"/>
        <end position="26"/>
    </location>
</feature>
<accession>A0A1Y0D9T9</accession>
<sequence length="251" mass="27671">MELFTSPTLMAVLSVLFFIVVALLSVKARGRKSIHPYQRLNAIFTPAERSFFGVLSQAVSDDALIFGKVRVADVLTPKKSTVKGVWQTAFNKISAKHFDFVLCSKDDLSFLCAIELDDRSHNSAKRQVRDAFLEEACESASFPLIRFPAKSSYKISDVRDALKVVLGDSPASEALSAIVNTPSYENLESREPSVIGKVSASSDWEQEHEKSCPKCASEMTLRVAKKGNSAGNEFWGCSAFPKCRHIEPLSN</sequence>
<keyword evidence="1" id="KW-1133">Transmembrane helix</keyword>
<dbReference type="PIRSF" id="PIRSF028063">
    <property type="entry name" value="UCP028063"/>
    <property type="match status" value="1"/>
</dbReference>
<evidence type="ECO:0000259" key="2">
    <source>
        <dbReference type="Pfam" id="PF01396"/>
    </source>
</evidence>
<feature type="domain" description="DNA topoisomerase type IA zn finger" evidence="2">
    <location>
        <begin position="210"/>
        <end position="250"/>
    </location>
</feature>
<name>A0A1Y0D9T9_9GAMM</name>
<evidence type="ECO:0000313" key="5">
    <source>
        <dbReference type="Proteomes" id="UP000243937"/>
    </source>
</evidence>
<reference evidence="4 5" key="1">
    <citation type="journal article" date="2014" name="Int. J. Syst. Evol. Microbiol.">
        <title>Oceanisphaera profunda sp. nov., a marine bacterium isolated from deep-sea sediment, and emended description of the genus Oceanisphaera.</title>
        <authorList>
            <person name="Xu Z."/>
            <person name="Zhang X.Y."/>
            <person name="Su H.N."/>
            <person name="Yu Z.C."/>
            <person name="Liu C."/>
            <person name="Li H."/>
            <person name="Chen X.L."/>
            <person name="Song X.Y."/>
            <person name="Xie B.B."/>
            <person name="Qin Q.L."/>
            <person name="Zhou B.C."/>
            <person name="Shi M."/>
            <person name="Huang Y."/>
            <person name="Zhang Y.Z."/>
        </authorList>
    </citation>
    <scope>NUCLEOTIDE SEQUENCE [LARGE SCALE GENOMIC DNA]</scope>
    <source>
        <strain evidence="4 5">SM1222</strain>
    </source>
</reference>
<dbReference type="GO" id="GO:0003916">
    <property type="term" value="F:DNA topoisomerase activity"/>
    <property type="evidence" value="ECO:0007669"/>
    <property type="project" value="InterPro"/>
</dbReference>
<proteinExistence type="predicted"/>
<dbReference type="EMBL" id="CP021377">
    <property type="protein sequence ID" value="ART84047.1"/>
    <property type="molecule type" value="Genomic_DNA"/>
</dbReference>
<dbReference type="InterPro" id="IPR013498">
    <property type="entry name" value="Topo_IA_Znf"/>
</dbReference>
<keyword evidence="1" id="KW-0812">Transmembrane</keyword>
<dbReference type="Pfam" id="PF01396">
    <property type="entry name" value="Zn_ribbon_Top1"/>
    <property type="match status" value="1"/>
</dbReference>
<dbReference type="InterPro" id="IPR014538">
    <property type="entry name" value="UCP028063_topo_Znf"/>
</dbReference>
<dbReference type="KEGG" id="opf:CBP31_12490"/>
<dbReference type="Proteomes" id="UP000243937">
    <property type="component" value="Chromosome"/>
</dbReference>
<evidence type="ECO:0000256" key="1">
    <source>
        <dbReference type="SAM" id="Phobius"/>
    </source>
</evidence>
<keyword evidence="5" id="KW-1185">Reference proteome</keyword>
<dbReference type="AlphaFoldDB" id="A0A1Y0D9T9"/>
<protein>
    <submittedName>
        <fullName evidence="4">Topoisomerase</fullName>
    </submittedName>
</protein>
<gene>
    <name evidence="4" type="ORF">CBP31_12490</name>
</gene>
<dbReference type="Gene3D" id="3.30.65.10">
    <property type="entry name" value="Bacterial Topoisomerase I, domain 1"/>
    <property type="match status" value="1"/>
</dbReference>
<dbReference type="InterPro" id="IPR024402">
    <property type="entry name" value="DUF2726"/>
</dbReference>
<feature type="domain" description="DUF2726" evidence="3">
    <location>
        <begin position="42"/>
        <end position="163"/>
    </location>
</feature>
<keyword evidence="1" id="KW-0472">Membrane</keyword>
<dbReference type="GO" id="GO:0005694">
    <property type="term" value="C:chromosome"/>
    <property type="evidence" value="ECO:0007669"/>
    <property type="project" value="InterPro"/>
</dbReference>
<dbReference type="GO" id="GO:0003677">
    <property type="term" value="F:DNA binding"/>
    <property type="evidence" value="ECO:0007669"/>
    <property type="project" value="InterPro"/>
</dbReference>
<organism evidence="4 5">
    <name type="scientific">Oceanisphaera profunda</name>
    <dbReference type="NCBI Taxonomy" id="1416627"/>
    <lineage>
        <taxon>Bacteria</taxon>
        <taxon>Pseudomonadati</taxon>
        <taxon>Pseudomonadota</taxon>
        <taxon>Gammaproteobacteria</taxon>
        <taxon>Aeromonadales</taxon>
        <taxon>Aeromonadaceae</taxon>
        <taxon>Oceanisphaera</taxon>
    </lineage>
</organism>
<dbReference type="Pfam" id="PF10881">
    <property type="entry name" value="DUF2726"/>
    <property type="match status" value="1"/>
</dbReference>